<keyword evidence="2" id="KW-0472">Membrane</keyword>
<evidence type="ECO:0008006" key="5">
    <source>
        <dbReference type="Google" id="ProtNLM"/>
    </source>
</evidence>
<dbReference type="RefSeq" id="WP_009537046.1">
    <property type="nucleotide sequence ID" value="NZ_JH414505.1"/>
</dbReference>
<keyword evidence="2" id="KW-0812">Transmembrane</keyword>
<name>G9WWH5_9FIRM</name>
<keyword evidence="1" id="KW-0175">Coiled coil</keyword>
<feature type="transmembrane region" description="Helical" evidence="2">
    <location>
        <begin position="289"/>
        <end position="306"/>
    </location>
</feature>
<dbReference type="Proteomes" id="UP000003527">
    <property type="component" value="Unassembled WGS sequence"/>
</dbReference>
<feature type="coiled-coil region" evidence="1">
    <location>
        <begin position="306"/>
        <end position="333"/>
    </location>
</feature>
<dbReference type="AlphaFoldDB" id="G9WWH5"/>
<evidence type="ECO:0000313" key="3">
    <source>
        <dbReference type="EMBL" id="EHL09844.1"/>
    </source>
</evidence>
<organism evidence="3 4">
    <name type="scientific">Oribacterium asaccharolyticum ACB7</name>
    <dbReference type="NCBI Taxonomy" id="796944"/>
    <lineage>
        <taxon>Bacteria</taxon>
        <taxon>Bacillati</taxon>
        <taxon>Bacillota</taxon>
        <taxon>Clostridia</taxon>
        <taxon>Lachnospirales</taxon>
        <taxon>Lachnospiraceae</taxon>
        <taxon>Oribacterium</taxon>
    </lineage>
</organism>
<evidence type="ECO:0000313" key="4">
    <source>
        <dbReference type="Proteomes" id="UP000003527"/>
    </source>
</evidence>
<dbReference type="EMBL" id="AFZD01000020">
    <property type="protein sequence ID" value="EHL09844.1"/>
    <property type="molecule type" value="Genomic_DNA"/>
</dbReference>
<keyword evidence="2" id="KW-1133">Transmembrane helix</keyword>
<evidence type="ECO:0000256" key="1">
    <source>
        <dbReference type="SAM" id="Coils"/>
    </source>
</evidence>
<dbReference type="PATRIC" id="fig|796944.3.peg.2003"/>
<reference evidence="3 4" key="1">
    <citation type="submission" date="2011-08" db="EMBL/GenBank/DDBJ databases">
        <title>The Genome Sequence of Oribacterium sp. ACB7.</title>
        <authorList>
            <consortium name="The Broad Institute Genome Sequencing Platform"/>
            <person name="Earl A."/>
            <person name="Ward D."/>
            <person name="Feldgarden M."/>
            <person name="Gevers D."/>
            <person name="Sizova M."/>
            <person name="Hazen A."/>
            <person name="Epstein S."/>
            <person name="Young S.K."/>
            <person name="Zeng Q."/>
            <person name="Gargeya S."/>
            <person name="Fitzgerald M."/>
            <person name="Haas B."/>
            <person name="Abouelleil A."/>
            <person name="Alvarado L."/>
            <person name="Arachchi H.M."/>
            <person name="Berlin A."/>
            <person name="Brown A."/>
            <person name="Chapman S.B."/>
            <person name="Chen Z."/>
            <person name="Dunbar C."/>
            <person name="Freedman E."/>
            <person name="Gearin G."/>
            <person name="Gellesch M."/>
            <person name="Goldberg J."/>
            <person name="Griggs A."/>
            <person name="Gujja S."/>
            <person name="Heiman D."/>
            <person name="Howarth C."/>
            <person name="Larson L."/>
            <person name="Lui A."/>
            <person name="MacDonald P.J.P."/>
            <person name="Montmayeur A."/>
            <person name="Murphy C."/>
            <person name="Neiman D."/>
            <person name="Pearson M."/>
            <person name="Priest M."/>
            <person name="Roberts A."/>
            <person name="Saif S."/>
            <person name="Shea T."/>
            <person name="Shenoy N."/>
            <person name="Sisk P."/>
            <person name="Stolte C."/>
            <person name="Sykes S."/>
            <person name="Wortman J."/>
            <person name="Nusbaum C."/>
            <person name="Birren B."/>
        </authorList>
    </citation>
    <scope>NUCLEOTIDE SEQUENCE [LARGE SCALE GENOMIC DNA]</scope>
    <source>
        <strain evidence="3 4">ACB7</strain>
    </source>
</reference>
<keyword evidence="4" id="KW-1185">Reference proteome</keyword>
<dbReference type="HOGENOM" id="CLU_044047_0_0_9"/>
<gene>
    <name evidence="3" type="ORF">HMPREF9624_01259</name>
</gene>
<protein>
    <recommendedName>
        <fullName evidence="5">Type II secretion system protein GspF domain-containing protein</fullName>
    </recommendedName>
</protein>
<feature type="transmembrane region" description="Helical" evidence="2">
    <location>
        <begin position="450"/>
        <end position="470"/>
    </location>
</feature>
<accession>G9WWH5</accession>
<sequence length="474" mass="54629">MKNKVLFQYLHQFLQSFSPKEEAILKKQALLIILSLLLASVVFLKTQEESHIQSGYTLKREGIGGSEYSLPLQVQGLNPQRKENLNITVSPRIYTKEEADKLFSELHDRMESLILPEEESLDGIKSSLRLSSFFPEENVKASWSFSPTALINGKEKLSSEHNLDLILGYRPILEEKGKIHHEMLAQDQILEGELELKLSTIILPPKEEKTNADLENYVRDSEDYLYYSPRYIFPIRILPEEKNSLENLRDLLIQKISILNQEERGTEELHLPQEIEGHRIHFSEEKSRAYLYIPLLGLFAAFLLPLKDKEEKKENLKKRANSLELDYSELVSKLVVYLGAGLSLRNAFTEISKQYEYLVESCGLENHPLYDELHTLLNQLKSNIGEGNAYLAFSGRISLRPYNKLISVIEQNRKNGSKHLRLQLQVEMQEAFEMRKATAKRLGEEAGTKLLLPLFMQLFIIMMMILYPAMTSLS</sequence>
<comment type="caution">
    <text evidence="3">The sequence shown here is derived from an EMBL/GenBank/DDBJ whole genome shotgun (WGS) entry which is preliminary data.</text>
</comment>
<evidence type="ECO:0000256" key="2">
    <source>
        <dbReference type="SAM" id="Phobius"/>
    </source>
</evidence>
<proteinExistence type="predicted"/>